<organism evidence="2 3">
    <name type="scientific">Enterococcus gallinarum</name>
    <dbReference type="NCBI Taxonomy" id="1353"/>
    <lineage>
        <taxon>Bacteria</taxon>
        <taxon>Bacillati</taxon>
        <taxon>Bacillota</taxon>
        <taxon>Bacilli</taxon>
        <taxon>Lactobacillales</taxon>
        <taxon>Enterococcaceae</taxon>
        <taxon>Enterococcus</taxon>
    </lineage>
</organism>
<keyword evidence="1" id="KW-0472">Membrane</keyword>
<proteinExistence type="predicted"/>
<evidence type="ECO:0000313" key="3">
    <source>
        <dbReference type="Proteomes" id="UP001241571"/>
    </source>
</evidence>
<accession>A0ABD4ZX94</accession>
<dbReference type="Proteomes" id="UP001241571">
    <property type="component" value="Unassembled WGS sequence"/>
</dbReference>
<dbReference type="EMBL" id="JASUBT010000017">
    <property type="protein sequence ID" value="MDL4937394.1"/>
    <property type="molecule type" value="Genomic_DNA"/>
</dbReference>
<sequence length="106" mass="12507">MRELRNVESIRPKKELFFSYSIVDLLLIFLVTGMAYLIRGIVYDPFEYVFVGFTAANCIFLLKEPKSNPRKKHVNVMLLSVLRVFRKSNAPIRSIDLYEYGKRRNE</sequence>
<dbReference type="AlphaFoldDB" id="A0ABD4ZX94"/>
<dbReference type="Pfam" id="PF17332">
    <property type="entry name" value="DUF5592"/>
    <property type="match status" value="1"/>
</dbReference>
<evidence type="ECO:0000256" key="1">
    <source>
        <dbReference type="SAM" id="Phobius"/>
    </source>
</evidence>
<feature type="transmembrane region" description="Helical" evidence="1">
    <location>
        <begin position="16"/>
        <end position="39"/>
    </location>
</feature>
<reference evidence="2 3" key="1">
    <citation type="submission" date="2023-06" db="EMBL/GenBank/DDBJ databases">
        <title>Acute promotion of culturable opportunistic pathogens and persistent increase of antibiotic resistance following antibiotic exposure in mouse gut microbiota.</title>
        <authorList>
            <person name="Li L."/>
            <person name="Wang B."/>
            <person name="Sun Y."/>
            <person name="Wang M."/>
            <person name="Xu H."/>
        </authorList>
    </citation>
    <scope>NUCLEOTIDE SEQUENCE [LARGE SCALE GENOMIC DNA]</scope>
    <source>
        <strain evidence="2 3">CRI2_2</strain>
    </source>
</reference>
<name>A0ABD4ZX94_ENTGA</name>
<evidence type="ECO:0000313" key="2">
    <source>
        <dbReference type="EMBL" id="MDL4937394.1"/>
    </source>
</evidence>
<dbReference type="RefSeq" id="WP_103301233.1">
    <property type="nucleotide sequence ID" value="NZ_CAKODH010000017.1"/>
</dbReference>
<protein>
    <submittedName>
        <fullName evidence="2">DUF5592 family protein</fullName>
    </submittedName>
</protein>
<keyword evidence="1" id="KW-1133">Transmembrane helix</keyword>
<dbReference type="InterPro" id="IPR020275">
    <property type="entry name" value="DUF5592"/>
</dbReference>
<keyword evidence="1" id="KW-0812">Transmembrane</keyword>
<gene>
    <name evidence="2" type="ORF">QRX88_16955</name>
</gene>
<feature type="transmembrane region" description="Helical" evidence="1">
    <location>
        <begin position="45"/>
        <end position="62"/>
    </location>
</feature>
<comment type="caution">
    <text evidence="2">The sequence shown here is derived from an EMBL/GenBank/DDBJ whole genome shotgun (WGS) entry which is preliminary data.</text>
</comment>